<name>A0A9D1I1X4_9FIRM</name>
<reference evidence="2" key="1">
    <citation type="submission" date="2020-10" db="EMBL/GenBank/DDBJ databases">
        <authorList>
            <person name="Gilroy R."/>
        </authorList>
    </citation>
    <scope>NUCLEOTIDE SEQUENCE</scope>
    <source>
        <strain evidence="2">11300</strain>
    </source>
</reference>
<accession>A0A9D1I1X4</accession>
<dbReference type="Pfam" id="PF01522">
    <property type="entry name" value="Polysacc_deac_1"/>
    <property type="match status" value="1"/>
</dbReference>
<dbReference type="Gene3D" id="3.20.20.370">
    <property type="entry name" value="Glycoside hydrolase/deacetylase"/>
    <property type="match status" value="1"/>
</dbReference>
<protein>
    <submittedName>
        <fullName evidence="2">Polysaccharide deacetylase</fullName>
    </submittedName>
</protein>
<dbReference type="SUPFAM" id="SSF88713">
    <property type="entry name" value="Glycoside hydrolase/deacetylase"/>
    <property type="match status" value="1"/>
</dbReference>
<dbReference type="EMBL" id="DVMO01000006">
    <property type="protein sequence ID" value="HIU26881.1"/>
    <property type="molecule type" value="Genomic_DNA"/>
</dbReference>
<dbReference type="InterPro" id="IPR011330">
    <property type="entry name" value="Glyco_hydro/deAcase_b/a-brl"/>
</dbReference>
<dbReference type="GO" id="GO:0016810">
    <property type="term" value="F:hydrolase activity, acting on carbon-nitrogen (but not peptide) bonds"/>
    <property type="evidence" value="ECO:0007669"/>
    <property type="project" value="InterPro"/>
</dbReference>
<sequence length="280" mass="31877">MQKIGKVNLPEGKTIALNLGFDFDSSSVWMESFGKMSPVYTSRGEYGAEVGVPRILNLLDKCKIRATFFVPGHTIDTYPEVCKEILARGHEISHHGYVHEDPTDMQLEEEEAVFVKGLEALDRIGVKPKGYRSPGFDFSPNTINLLEKYGIKYDSSLMGQDFYPYCPAPCKVNFDKGNEFGEPCKIVEMPASWYMDDFPHSEFIMTRTGMKPQSQIFEIWKTTFDYGVANTQNGMLNVAMHPQVIGRPHNITMLEEFIRHALDCGAWIAPFEEIYDRITF</sequence>
<reference evidence="2" key="2">
    <citation type="journal article" date="2021" name="PeerJ">
        <title>Extensive microbial diversity within the chicken gut microbiome revealed by metagenomics and culture.</title>
        <authorList>
            <person name="Gilroy R."/>
            <person name="Ravi A."/>
            <person name="Getino M."/>
            <person name="Pursley I."/>
            <person name="Horton D.L."/>
            <person name="Alikhan N.F."/>
            <person name="Baker D."/>
            <person name="Gharbi K."/>
            <person name="Hall N."/>
            <person name="Watson M."/>
            <person name="Adriaenssens E.M."/>
            <person name="Foster-Nyarko E."/>
            <person name="Jarju S."/>
            <person name="Secka A."/>
            <person name="Antonio M."/>
            <person name="Oren A."/>
            <person name="Chaudhuri R.R."/>
            <person name="La Ragione R."/>
            <person name="Hildebrand F."/>
            <person name="Pallen M.J."/>
        </authorList>
    </citation>
    <scope>NUCLEOTIDE SEQUENCE</scope>
    <source>
        <strain evidence="2">11300</strain>
    </source>
</reference>
<dbReference type="PROSITE" id="PS51677">
    <property type="entry name" value="NODB"/>
    <property type="match status" value="1"/>
</dbReference>
<proteinExistence type="predicted"/>
<dbReference type="PANTHER" id="PTHR47561:SF1">
    <property type="entry name" value="POLYSACCHARIDE DEACETYLASE FAMILY PROTEIN (AFU_ORTHOLOGUE AFUA_6G05030)"/>
    <property type="match status" value="1"/>
</dbReference>
<dbReference type="InterPro" id="IPR037950">
    <property type="entry name" value="PgdA-like"/>
</dbReference>
<evidence type="ECO:0000259" key="1">
    <source>
        <dbReference type="PROSITE" id="PS51677"/>
    </source>
</evidence>
<gene>
    <name evidence="2" type="ORF">IAD16_00680</name>
</gene>
<dbReference type="AlphaFoldDB" id="A0A9D1I1X4"/>
<dbReference type="GO" id="GO:0005975">
    <property type="term" value="P:carbohydrate metabolic process"/>
    <property type="evidence" value="ECO:0007669"/>
    <property type="project" value="InterPro"/>
</dbReference>
<evidence type="ECO:0000313" key="2">
    <source>
        <dbReference type="EMBL" id="HIU26881.1"/>
    </source>
</evidence>
<evidence type="ECO:0000313" key="3">
    <source>
        <dbReference type="Proteomes" id="UP000824091"/>
    </source>
</evidence>
<dbReference type="PANTHER" id="PTHR47561">
    <property type="entry name" value="POLYSACCHARIDE DEACETYLASE FAMILY PROTEIN (AFU_ORTHOLOGUE AFUA_6G05030)"/>
    <property type="match status" value="1"/>
</dbReference>
<comment type="caution">
    <text evidence="2">The sequence shown here is derived from an EMBL/GenBank/DDBJ whole genome shotgun (WGS) entry which is preliminary data.</text>
</comment>
<dbReference type="InterPro" id="IPR002509">
    <property type="entry name" value="NODB_dom"/>
</dbReference>
<feature type="domain" description="NodB homology" evidence="1">
    <location>
        <begin position="38"/>
        <end position="280"/>
    </location>
</feature>
<dbReference type="CDD" id="cd10938">
    <property type="entry name" value="CE4_HpPgdA_like"/>
    <property type="match status" value="1"/>
</dbReference>
<organism evidence="2 3">
    <name type="scientific">Candidatus Fimisoma avicola</name>
    <dbReference type="NCBI Taxonomy" id="2840826"/>
    <lineage>
        <taxon>Bacteria</taxon>
        <taxon>Bacillati</taxon>
        <taxon>Bacillota</taxon>
        <taxon>Clostridia</taxon>
        <taxon>Eubacteriales</taxon>
        <taxon>Candidatus Fimisoma</taxon>
    </lineage>
</organism>
<dbReference type="Proteomes" id="UP000824091">
    <property type="component" value="Unassembled WGS sequence"/>
</dbReference>